<feature type="compositionally biased region" description="Polar residues" evidence="1">
    <location>
        <begin position="151"/>
        <end position="160"/>
    </location>
</feature>
<feature type="compositionally biased region" description="Basic residues" evidence="1">
    <location>
        <begin position="87"/>
        <end position="116"/>
    </location>
</feature>
<sequence>MFNGGASQHIGGFKAPSPSPRMPTPRPHDPYNGHTPAPGPGGFLAPAPPLFTSASDSGVRTVPRPPMPRTLSAPKLIIPHVSFERPKKSRPPKKEQHHHSHHATHAHHTHHTHHTSTTHLQTTYAPRPEHSHPVPGLVKPPKPAKPVQHVHGNQGSFPVN</sequence>
<evidence type="ECO:0000313" key="3">
    <source>
        <dbReference type="Proteomes" id="UP000294933"/>
    </source>
</evidence>
<name>A0A4Y7PLW5_9AGAM</name>
<proteinExistence type="predicted"/>
<dbReference type="VEuPathDB" id="FungiDB:BD410DRAFT_651933"/>
<dbReference type="Proteomes" id="UP000294933">
    <property type="component" value="Unassembled WGS sequence"/>
</dbReference>
<feature type="region of interest" description="Disordered" evidence="1">
    <location>
        <begin position="1"/>
        <end position="160"/>
    </location>
</feature>
<evidence type="ECO:0000313" key="2">
    <source>
        <dbReference type="EMBL" id="TDL16046.1"/>
    </source>
</evidence>
<dbReference type="EMBL" id="ML170253">
    <property type="protein sequence ID" value="TDL16046.1"/>
    <property type="molecule type" value="Genomic_DNA"/>
</dbReference>
<protein>
    <submittedName>
        <fullName evidence="2">Uncharacterized protein</fullName>
    </submittedName>
</protein>
<accession>A0A4Y7PLW5</accession>
<organism evidence="2 3">
    <name type="scientific">Rickenella mellea</name>
    <dbReference type="NCBI Taxonomy" id="50990"/>
    <lineage>
        <taxon>Eukaryota</taxon>
        <taxon>Fungi</taxon>
        <taxon>Dikarya</taxon>
        <taxon>Basidiomycota</taxon>
        <taxon>Agaricomycotina</taxon>
        <taxon>Agaricomycetes</taxon>
        <taxon>Hymenochaetales</taxon>
        <taxon>Rickenellaceae</taxon>
        <taxon>Rickenella</taxon>
    </lineage>
</organism>
<evidence type="ECO:0000256" key="1">
    <source>
        <dbReference type="SAM" id="MobiDB-lite"/>
    </source>
</evidence>
<dbReference type="AlphaFoldDB" id="A0A4Y7PLW5"/>
<gene>
    <name evidence="2" type="ORF">BD410DRAFT_651933</name>
</gene>
<keyword evidence="3" id="KW-1185">Reference proteome</keyword>
<reference evidence="2 3" key="1">
    <citation type="submission" date="2018-06" db="EMBL/GenBank/DDBJ databases">
        <title>A transcriptomic atlas of mushroom development highlights an independent origin of complex multicellularity.</title>
        <authorList>
            <consortium name="DOE Joint Genome Institute"/>
            <person name="Krizsan K."/>
            <person name="Almasi E."/>
            <person name="Merenyi Z."/>
            <person name="Sahu N."/>
            <person name="Viragh M."/>
            <person name="Koszo T."/>
            <person name="Mondo S."/>
            <person name="Kiss B."/>
            <person name="Balint B."/>
            <person name="Kues U."/>
            <person name="Barry K."/>
            <person name="Hegedus J.C."/>
            <person name="Henrissat B."/>
            <person name="Johnson J."/>
            <person name="Lipzen A."/>
            <person name="Ohm R."/>
            <person name="Nagy I."/>
            <person name="Pangilinan J."/>
            <person name="Yan J."/>
            <person name="Xiong Y."/>
            <person name="Grigoriev I.V."/>
            <person name="Hibbett D.S."/>
            <person name="Nagy L.G."/>
        </authorList>
    </citation>
    <scope>NUCLEOTIDE SEQUENCE [LARGE SCALE GENOMIC DNA]</scope>
    <source>
        <strain evidence="2 3">SZMC22713</strain>
    </source>
</reference>